<keyword evidence="3" id="KW-0479">Metal-binding</keyword>
<keyword evidence="9" id="KW-1185">Reference proteome</keyword>
<dbReference type="PATRIC" id="fig|237258.4.peg.2469"/>
<dbReference type="Gene3D" id="3.60.21.10">
    <property type="match status" value="1"/>
</dbReference>
<dbReference type="Pfam" id="PF00149">
    <property type="entry name" value="Metallophos"/>
    <property type="match status" value="1"/>
</dbReference>
<gene>
    <name evidence="8" type="ORF">BHF72_2308</name>
</gene>
<name>A0A1E5UE82_9FLAO</name>
<accession>A0A1E5UE82</accession>
<dbReference type="InterPro" id="IPR029052">
    <property type="entry name" value="Metallo-depent_PP-like"/>
</dbReference>
<reference evidence="8 9" key="1">
    <citation type="submission" date="2016-09" db="EMBL/GenBank/DDBJ databases">
        <authorList>
            <person name="Capua I."/>
            <person name="De Benedictis P."/>
            <person name="Joannis T."/>
            <person name="Lombin L.H."/>
            <person name="Cattoli G."/>
        </authorList>
    </citation>
    <scope>NUCLEOTIDE SEQUENCE [LARGE SCALE GENOMIC DNA]</scope>
    <source>
        <strain evidence="8 9">NRS-1</strain>
    </source>
</reference>
<dbReference type="PANTHER" id="PTHR34990">
    <property type="entry name" value="UDP-2,3-DIACYLGLUCOSAMINE HYDROLASE-RELATED"/>
    <property type="match status" value="1"/>
</dbReference>
<sequence>MKIELQPNKKIYFASDQHFGAPTPELSKPREAKFLAWLDEIKHDAQILFLMGDLFDFWHEWKYVVPKGYVRILGKLAELKDSGIDIYFFVGNHDLWMKDYLEEEIGIPVFFEKQYYEVSGKNFLLAHGDGLGPGDKGYKRMKKLFTNPIAQWFFKWLHPDIAMKIAIYFSTKNKMISGVEDMKFLGEDKEFLIIYSKEKLKSENLDYFVYGHRHLPMIIDLKVDGKEAKHVNLGDWISYFTYGVFDGEEFKILKHGDTENAQSTQE</sequence>
<keyword evidence="1" id="KW-1003">Cell membrane</keyword>
<evidence type="ECO:0000256" key="4">
    <source>
        <dbReference type="ARBA" id="ARBA00022801"/>
    </source>
</evidence>
<comment type="caution">
    <text evidence="8">The sequence shown here is derived from an EMBL/GenBank/DDBJ whole genome shotgun (WGS) entry which is preliminary data.</text>
</comment>
<evidence type="ECO:0000313" key="9">
    <source>
        <dbReference type="Proteomes" id="UP000095601"/>
    </source>
</evidence>
<dbReference type="AlphaFoldDB" id="A0A1E5UE82"/>
<keyword evidence="2" id="KW-0997">Cell inner membrane</keyword>
<dbReference type="PANTHER" id="PTHR34990:SF1">
    <property type="entry name" value="UDP-2,3-DIACYLGLUCOSAMINE HYDROLASE"/>
    <property type="match status" value="1"/>
</dbReference>
<evidence type="ECO:0000256" key="3">
    <source>
        <dbReference type="ARBA" id="ARBA00022723"/>
    </source>
</evidence>
<dbReference type="CDD" id="cd07398">
    <property type="entry name" value="MPP_YbbF-LpxH"/>
    <property type="match status" value="1"/>
</dbReference>
<dbReference type="SUPFAM" id="SSF56300">
    <property type="entry name" value="Metallo-dependent phosphatases"/>
    <property type="match status" value="1"/>
</dbReference>
<dbReference type="Proteomes" id="UP000095601">
    <property type="component" value="Unassembled WGS sequence"/>
</dbReference>
<protein>
    <submittedName>
        <fullName evidence="8">Calcineurin-like phosphoesterase superfamily domain protein</fullName>
    </submittedName>
</protein>
<evidence type="ECO:0000256" key="1">
    <source>
        <dbReference type="ARBA" id="ARBA00022475"/>
    </source>
</evidence>
<evidence type="ECO:0000259" key="7">
    <source>
        <dbReference type="Pfam" id="PF00149"/>
    </source>
</evidence>
<dbReference type="OrthoDB" id="9802481at2"/>
<dbReference type="EMBL" id="MKGI01000045">
    <property type="protein sequence ID" value="OEL11192.1"/>
    <property type="molecule type" value="Genomic_DNA"/>
</dbReference>
<dbReference type="InterPro" id="IPR004843">
    <property type="entry name" value="Calcineurin-like_PHP"/>
</dbReference>
<keyword evidence="4" id="KW-0378">Hydrolase</keyword>
<organism evidence="8 9">
    <name type="scientific">Cloacibacterium normanense</name>
    <dbReference type="NCBI Taxonomy" id="237258"/>
    <lineage>
        <taxon>Bacteria</taxon>
        <taxon>Pseudomonadati</taxon>
        <taxon>Bacteroidota</taxon>
        <taxon>Flavobacteriia</taxon>
        <taxon>Flavobacteriales</taxon>
        <taxon>Weeksellaceae</taxon>
    </lineage>
</organism>
<keyword evidence="6" id="KW-0464">Manganese</keyword>
<evidence type="ECO:0000313" key="8">
    <source>
        <dbReference type="EMBL" id="OEL11192.1"/>
    </source>
</evidence>
<feature type="domain" description="Calcineurin-like phosphoesterase" evidence="7">
    <location>
        <begin position="10"/>
        <end position="215"/>
    </location>
</feature>
<evidence type="ECO:0000256" key="2">
    <source>
        <dbReference type="ARBA" id="ARBA00022519"/>
    </source>
</evidence>
<dbReference type="InterPro" id="IPR043461">
    <property type="entry name" value="LpxH-like"/>
</dbReference>
<evidence type="ECO:0000256" key="5">
    <source>
        <dbReference type="ARBA" id="ARBA00023136"/>
    </source>
</evidence>
<dbReference type="GO" id="GO:0008758">
    <property type="term" value="F:UDP-2,3-diacylglucosamine hydrolase activity"/>
    <property type="evidence" value="ECO:0007669"/>
    <property type="project" value="TreeGrafter"/>
</dbReference>
<dbReference type="STRING" id="237258.SAMN04489756_12012"/>
<dbReference type="GO" id="GO:0009245">
    <property type="term" value="P:lipid A biosynthetic process"/>
    <property type="evidence" value="ECO:0007669"/>
    <property type="project" value="TreeGrafter"/>
</dbReference>
<proteinExistence type="predicted"/>
<evidence type="ECO:0000256" key="6">
    <source>
        <dbReference type="ARBA" id="ARBA00023211"/>
    </source>
</evidence>
<dbReference type="GO" id="GO:0046872">
    <property type="term" value="F:metal ion binding"/>
    <property type="evidence" value="ECO:0007669"/>
    <property type="project" value="UniProtKB-KW"/>
</dbReference>
<dbReference type="KEGG" id="cnr:EB819_09015"/>
<dbReference type="RefSeq" id="WP_069798557.1">
    <property type="nucleotide sequence ID" value="NZ_CP034157.1"/>
</dbReference>
<dbReference type="GO" id="GO:0016020">
    <property type="term" value="C:membrane"/>
    <property type="evidence" value="ECO:0007669"/>
    <property type="project" value="GOC"/>
</dbReference>
<keyword evidence="5" id="KW-0472">Membrane</keyword>